<dbReference type="PANTHER" id="PTHR43364">
    <property type="entry name" value="NADH-SPECIFIC METHYLGLYOXAL REDUCTASE-RELATED"/>
    <property type="match status" value="1"/>
</dbReference>
<proteinExistence type="inferred from homology"/>
<evidence type="ECO:0000256" key="2">
    <source>
        <dbReference type="ARBA" id="ARBA00038157"/>
    </source>
</evidence>
<dbReference type="Proteomes" id="UP000806378">
    <property type="component" value="Unassembled WGS sequence"/>
</dbReference>
<evidence type="ECO:0000313" key="4">
    <source>
        <dbReference type="EMBL" id="KAF7846267.1"/>
    </source>
</evidence>
<sequence>MSIFKPAPKPKSLLGYHRILSPTAGIRVSPICLGAMNFGEKWSEFLGKCDKETSFGILDFFYESGGNFIDTANVYQFDESEQWLGEWMEKRGNRDQMVIATKFTTGYRTEHMDSEIQSNYVGNSTKSLHLSLEASLKKLKTDYIDLLYVHCTSIEEVMQSLNTMVTARKVLYLGVSDTPAWVVAKANQYARDHGLRPFSVYQGRWACSFRDMEREIIPMCQAEGMAIAPWGALGQGHLKTEQQRKEAQGGRNMRPALENDFKVSVVLEKIAKEKGTELTSVAIAYVMHKTPNVFPILGGRSIKHLKANIEALGLNLSKEEIEEIEDAAPFDPGFPNSMLFGGNKRTVISMLCPNLL</sequence>
<dbReference type="Gramene" id="rna-gnl|WGS:JABURB|Cocit.L4729.1">
    <property type="protein sequence ID" value="cds-KAF7846267.1"/>
    <property type="gene ID" value="gene-BT93_L4729"/>
</dbReference>
<dbReference type="EMBL" id="MU094057">
    <property type="protein sequence ID" value="KAF7846267.1"/>
    <property type="molecule type" value="Genomic_DNA"/>
</dbReference>
<gene>
    <name evidence="4" type="ORF">BT93_L4729</name>
</gene>
<accession>A0A8T0CFP4</accession>
<dbReference type="AlphaFoldDB" id="A0A8T0CFP4"/>
<keyword evidence="1" id="KW-0521">NADP</keyword>
<comment type="caution">
    <text evidence="4">The sequence shown here is derived from an EMBL/GenBank/DDBJ whole genome shotgun (WGS) entry which is preliminary data.</text>
</comment>
<protein>
    <recommendedName>
        <fullName evidence="3">NADP-dependent oxidoreductase domain-containing protein</fullName>
    </recommendedName>
</protein>
<dbReference type="CDD" id="cd19146">
    <property type="entry name" value="AKR_AKR9A1-2"/>
    <property type="match status" value="1"/>
</dbReference>
<dbReference type="OrthoDB" id="2013304at2759"/>
<keyword evidence="5" id="KW-1185">Reference proteome</keyword>
<dbReference type="InterPro" id="IPR050523">
    <property type="entry name" value="AKR_Detox_Biosynth"/>
</dbReference>
<comment type="similarity">
    <text evidence="2">Belongs to the aldo/keto reductase family. Aldo/keto reductase 2 subfamily.</text>
</comment>
<dbReference type="InterPro" id="IPR023210">
    <property type="entry name" value="NADP_OxRdtase_dom"/>
</dbReference>
<dbReference type="SUPFAM" id="SSF51430">
    <property type="entry name" value="NAD(P)-linked oxidoreductase"/>
    <property type="match status" value="1"/>
</dbReference>
<dbReference type="Pfam" id="PF00248">
    <property type="entry name" value="Aldo_ket_red"/>
    <property type="match status" value="1"/>
</dbReference>
<reference evidence="4" key="1">
    <citation type="submission" date="2020-05" db="EMBL/GenBank/DDBJ databases">
        <title>WGS assembly of Corymbia citriodora subspecies variegata.</title>
        <authorList>
            <person name="Barry K."/>
            <person name="Hundley H."/>
            <person name="Shu S."/>
            <person name="Jenkins J."/>
            <person name="Grimwood J."/>
            <person name="Baten A."/>
        </authorList>
    </citation>
    <scope>NUCLEOTIDE SEQUENCE</scope>
    <source>
        <strain evidence="4">CV2-018</strain>
    </source>
</reference>
<name>A0A8T0CFP4_CORYI</name>
<dbReference type="InterPro" id="IPR036812">
    <property type="entry name" value="NAD(P)_OxRdtase_dom_sf"/>
</dbReference>
<dbReference type="Gene3D" id="3.20.20.100">
    <property type="entry name" value="NADP-dependent oxidoreductase domain"/>
    <property type="match status" value="1"/>
</dbReference>
<evidence type="ECO:0000259" key="3">
    <source>
        <dbReference type="Pfam" id="PF00248"/>
    </source>
</evidence>
<organism evidence="4 5">
    <name type="scientific">Corymbia citriodora subsp. variegata</name>
    <dbReference type="NCBI Taxonomy" id="360336"/>
    <lineage>
        <taxon>Eukaryota</taxon>
        <taxon>Viridiplantae</taxon>
        <taxon>Streptophyta</taxon>
        <taxon>Embryophyta</taxon>
        <taxon>Tracheophyta</taxon>
        <taxon>Spermatophyta</taxon>
        <taxon>Magnoliopsida</taxon>
        <taxon>eudicotyledons</taxon>
        <taxon>Gunneridae</taxon>
        <taxon>Pentapetalae</taxon>
        <taxon>rosids</taxon>
        <taxon>malvids</taxon>
        <taxon>Myrtales</taxon>
        <taxon>Myrtaceae</taxon>
        <taxon>Myrtoideae</taxon>
        <taxon>Eucalypteae</taxon>
        <taxon>Corymbia</taxon>
    </lineage>
</organism>
<evidence type="ECO:0000256" key="1">
    <source>
        <dbReference type="ARBA" id="ARBA00022857"/>
    </source>
</evidence>
<feature type="domain" description="NADP-dependent oxidoreductase" evidence="3">
    <location>
        <begin position="30"/>
        <end position="327"/>
    </location>
</feature>
<evidence type="ECO:0000313" key="5">
    <source>
        <dbReference type="Proteomes" id="UP000806378"/>
    </source>
</evidence>
<dbReference type="PANTHER" id="PTHR43364:SF7">
    <property type="entry name" value="NADP-DEPENDENT OXIDOREDUCTASE DOMAIN-CONTAINING PROTEIN-RELATED"/>
    <property type="match status" value="1"/>
</dbReference>